<dbReference type="RefSeq" id="WP_005000795.1">
    <property type="nucleotide sequence ID" value="NZ_CH672427.1"/>
</dbReference>
<name>A4BV73_9GAMM</name>
<keyword evidence="2" id="KW-1185">Reference proteome</keyword>
<organism evidence="1 2">
    <name type="scientific">Nitrococcus mobilis Nb-231</name>
    <dbReference type="NCBI Taxonomy" id="314278"/>
    <lineage>
        <taxon>Bacteria</taxon>
        <taxon>Pseudomonadati</taxon>
        <taxon>Pseudomonadota</taxon>
        <taxon>Gammaproteobacteria</taxon>
        <taxon>Chromatiales</taxon>
        <taxon>Ectothiorhodospiraceae</taxon>
        <taxon>Nitrococcus</taxon>
    </lineage>
</organism>
<dbReference type="InterPro" id="IPR036457">
    <property type="entry name" value="PPM-type-like_dom_sf"/>
</dbReference>
<dbReference type="AlphaFoldDB" id="A4BV73"/>
<dbReference type="SUPFAM" id="SSF81606">
    <property type="entry name" value="PP2C-like"/>
    <property type="match status" value="1"/>
</dbReference>
<comment type="caution">
    <text evidence="1">The sequence shown here is derived from an EMBL/GenBank/DDBJ whole genome shotgun (WGS) entry which is preliminary data.</text>
</comment>
<accession>A4BV73</accession>
<evidence type="ECO:0000313" key="1">
    <source>
        <dbReference type="EMBL" id="EAR20340.1"/>
    </source>
</evidence>
<feature type="non-terminal residue" evidence="1">
    <location>
        <position position="1"/>
    </location>
</feature>
<sequence>RNRGDLIILCTDGLTGELADNEIQQQLAQATHDPEHTAQLLVRCAVDRGGNDNVSVVVLQL</sequence>
<dbReference type="Gene3D" id="3.60.40.10">
    <property type="entry name" value="PPM-type phosphatase domain"/>
    <property type="match status" value="1"/>
</dbReference>
<dbReference type="EMBL" id="AAOF01000024">
    <property type="protein sequence ID" value="EAR20340.1"/>
    <property type="molecule type" value="Genomic_DNA"/>
</dbReference>
<dbReference type="Proteomes" id="UP000003374">
    <property type="component" value="Unassembled WGS sequence"/>
</dbReference>
<gene>
    <name evidence="1" type="ORF">NB231_06695</name>
</gene>
<dbReference type="HOGENOM" id="CLU_2909481_0_0_6"/>
<protein>
    <submittedName>
        <fullName evidence="1">Uncharacterized protein</fullName>
    </submittedName>
</protein>
<proteinExistence type="predicted"/>
<evidence type="ECO:0000313" key="2">
    <source>
        <dbReference type="Proteomes" id="UP000003374"/>
    </source>
</evidence>
<reference evidence="1 2" key="1">
    <citation type="submission" date="2006-02" db="EMBL/GenBank/DDBJ databases">
        <authorList>
            <person name="Waterbury J."/>
            <person name="Ferriera S."/>
            <person name="Johnson J."/>
            <person name="Kravitz S."/>
            <person name="Halpern A."/>
            <person name="Remington K."/>
            <person name="Beeson K."/>
            <person name="Tran B."/>
            <person name="Rogers Y.-H."/>
            <person name="Friedman R."/>
            <person name="Venter J.C."/>
        </authorList>
    </citation>
    <scope>NUCLEOTIDE SEQUENCE [LARGE SCALE GENOMIC DNA]</scope>
    <source>
        <strain evidence="1 2">Nb-231</strain>
    </source>
</reference>